<protein>
    <submittedName>
        <fullName evidence="1">Uncharacterized protein</fullName>
    </submittedName>
</protein>
<sequence>MVFFELASLSQISSLSVMSEDKRIVTKQCFCLENVTIHSSKDGLSPQAYHERLRQHFTSLSRIFRKKGIVSDGRMSYHPLVAAIQPANEIIQRGFVLRRSFVQTRISGENSGVSIMRMRVLKFSSEEKIRDADFETAITSTGKKMLTSRLRLLAQGSEFLATGSDPVRVRYRTLPEIFREAVDLEWGQLSLMRTKEELLK</sequence>
<gene>
    <name evidence="1" type="ORF">TMSB3V08_LOCUS4691</name>
</gene>
<name>A0A7R9E5K8_9NEOP</name>
<proteinExistence type="predicted"/>
<organism evidence="1">
    <name type="scientific">Timema monikensis</name>
    <dbReference type="NCBI Taxonomy" id="170555"/>
    <lineage>
        <taxon>Eukaryota</taxon>
        <taxon>Metazoa</taxon>
        <taxon>Ecdysozoa</taxon>
        <taxon>Arthropoda</taxon>
        <taxon>Hexapoda</taxon>
        <taxon>Insecta</taxon>
        <taxon>Pterygota</taxon>
        <taxon>Neoptera</taxon>
        <taxon>Polyneoptera</taxon>
        <taxon>Phasmatodea</taxon>
        <taxon>Timematodea</taxon>
        <taxon>Timematoidea</taxon>
        <taxon>Timematidae</taxon>
        <taxon>Timema</taxon>
    </lineage>
</organism>
<reference evidence="1" key="1">
    <citation type="submission" date="2020-11" db="EMBL/GenBank/DDBJ databases">
        <authorList>
            <person name="Tran Van P."/>
        </authorList>
    </citation>
    <scope>NUCLEOTIDE SEQUENCE</scope>
</reference>
<dbReference type="EMBL" id="OB793570">
    <property type="protein sequence ID" value="CAD7427864.1"/>
    <property type="molecule type" value="Genomic_DNA"/>
</dbReference>
<evidence type="ECO:0000313" key="1">
    <source>
        <dbReference type="EMBL" id="CAD7427864.1"/>
    </source>
</evidence>
<dbReference type="AlphaFoldDB" id="A0A7R9E5K8"/>
<accession>A0A7R9E5K8</accession>